<dbReference type="GO" id="GO:0005634">
    <property type="term" value="C:nucleus"/>
    <property type="evidence" value="ECO:0007669"/>
    <property type="project" value="TreeGrafter"/>
</dbReference>
<dbReference type="InterPro" id="IPR032704">
    <property type="entry name" value="Cms1"/>
</dbReference>
<proteinExistence type="predicted"/>
<protein>
    <submittedName>
        <fullName evidence="2">Protein cms1</fullName>
    </submittedName>
</protein>
<dbReference type="Gene3D" id="3.40.50.300">
    <property type="entry name" value="P-loop containing nucleotide triphosphate hydrolases"/>
    <property type="match status" value="1"/>
</dbReference>
<keyword evidence="3" id="KW-1185">Reference proteome</keyword>
<feature type="region of interest" description="Disordered" evidence="1">
    <location>
        <begin position="164"/>
        <end position="184"/>
    </location>
</feature>
<feature type="compositionally biased region" description="Polar residues" evidence="1">
    <location>
        <begin position="31"/>
        <end position="42"/>
    </location>
</feature>
<feature type="region of interest" description="Disordered" evidence="1">
    <location>
        <begin position="15"/>
        <end position="60"/>
    </location>
</feature>
<dbReference type="Proteomes" id="UP001219567">
    <property type="component" value="Chromosome 2"/>
</dbReference>
<dbReference type="EMBL" id="CP119944">
    <property type="protein sequence ID" value="WFC98976.1"/>
    <property type="molecule type" value="Genomic_DNA"/>
</dbReference>
<evidence type="ECO:0000256" key="1">
    <source>
        <dbReference type="SAM" id="MobiDB-lite"/>
    </source>
</evidence>
<organism evidence="2 3">
    <name type="scientific">Malassezia yamatoensis</name>
    <dbReference type="NCBI Taxonomy" id="253288"/>
    <lineage>
        <taxon>Eukaryota</taxon>
        <taxon>Fungi</taxon>
        <taxon>Dikarya</taxon>
        <taxon>Basidiomycota</taxon>
        <taxon>Ustilaginomycotina</taxon>
        <taxon>Malasseziomycetes</taxon>
        <taxon>Malasseziales</taxon>
        <taxon>Malasseziaceae</taxon>
        <taxon>Malassezia</taxon>
    </lineage>
</organism>
<reference evidence="2 3" key="1">
    <citation type="submission" date="2023-03" db="EMBL/GenBank/DDBJ databases">
        <title>Mating type loci evolution in Malassezia.</title>
        <authorList>
            <person name="Coelho M.A."/>
        </authorList>
    </citation>
    <scope>NUCLEOTIDE SEQUENCE [LARGE SCALE GENOMIC DNA]</scope>
    <source>
        <strain evidence="2 3">CBS 9725</strain>
    </source>
</reference>
<name>A0AAJ5YUL0_9BASI</name>
<evidence type="ECO:0000313" key="2">
    <source>
        <dbReference type="EMBL" id="WFC98976.1"/>
    </source>
</evidence>
<feature type="compositionally biased region" description="Basic residues" evidence="1">
    <location>
        <begin position="50"/>
        <end position="60"/>
    </location>
</feature>
<dbReference type="GO" id="GO:0030686">
    <property type="term" value="C:90S preribosome"/>
    <property type="evidence" value="ECO:0007669"/>
    <property type="project" value="TreeGrafter"/>
</dbReference>
<sequence length="284" mass="31652">MADALDDGLILDDTLVSYSDEDDEQNKKEQTPSTSPIKSGKTSDAMDAKKQKRKAARQKVRRKILTQKAAAYREEVHAGQAVALQPYERQADFVAAQQRKTFPKLSSLELQEIAVPFALPKEDDLSSARSDAPWNKKNGTPRVLMVAGNAQRAADLARELRRLLETPEHPPAKRRKGAESSTSGGVAKLFARHFKVTEQISHLQDNAAPLAVGTPHRIAQLIDAGALRTDQLAALVIDHTWTDAKLRTIFDTPETRQALVHLLCNGKLREAYQRDEPRCRVIFY</sequence>
<accession>A0AAJ5YUL0</accession>
<gene>
    <name evidence="2" type="primary">cms1</name>
    <name evidence="2" type="ORF">MYAM1_001710</name>
</gene>
<evidence type="ECO:0000313" key="3">
    <source>
        <dbReference type="Proteomes" id="UP001219567"/>
    </source>
</evidence>
<dbReference type="AlphaFoldDB" id="A0AAJ5YUL0"/>
<dbReference type="PANTHER" id="PTHR24030:SF0">
    <property type="entry name" value="PROTEIN CMSS1"/>
    <property type="match status" value="1"/>
</dbReference>
<dbReference type="PANTHER" id="PTHR24030">
    <property type="entry name" value="PROTEIN CMSS1"/>
    <property type="match status" value="1"/>
</dbReference>
<dbReference type="Pfam" id="PF14617">
    <property type="entry name" value="CMS1"/>
    <property type="match status" value="1"/>
</dbReference>
<dbReference type="InterPro" id="IPR027417">
    <property type="entry name" value="P-loop_NTPase"/>
</dbReference>